<organism evidence="1 2">
    <name type="scientific">Macrostomum lignano</name>
    <dbReference type="NCBI Taxonomy" id="282301"/>
    <lineage>
        <taxon>Eukaryota</taxon>
        <taxon>Metazoa</taxon>
        <taxon>Spiralia</taxon>
        <taxon>Lophotrochozoa</taxon>
        <taxon>Platyhelminthes</taxon>
        <taxon>Rhabditophora</taxon>
        <taxon>Macrostomorpha</taxon>
        <taxon>Macrostomida</taxon>
        <taxon>Macrostomidae</taxon>
        <taxon>Macrostomum</taxon>
    </lineage>
</organism>
<accession>A0A1I8G306</accession>
<dbReference type="WBParaSite" id="maker-uti_cns_0000736-snap-gene-0.10-mRNA-1">
    <property type="protein sequence ID" value="maker-uti_cns_0000736-snap-gene-0.10-mRNA-1"/>
    <property type="gene ID" value="maker-uti_cns_0000736-snap-gene-0.10"/>
</dbReference>
<name>A0A1I8G306_9PLAT</name>
<evidence type="ECO:0000313" key="1">
    <source>
        <dbReference type="Proteomes" id="UP000095280"/>
    </source>
</evidence>
<keyword evidence="1" id="KW-1185">Reference proteome</keyword>
<protein>
    <submittedName>
        <fullName evidence="2">Secreted protein</fullName>
    </submittedName>
</protein>
<reference evidence="2" key="1">
    <citation type="submission" date="2016-11" db="UniProtKB">
        <authorList>
            <consortium name="WormBaseParasite"/>
        </authorList>
    </citation>
    <scope>IDENTIFICATION</scope>
</reference>
<sequence>MALMLKKFCGRARALAMTGVVALLVGISTGTLTAAIIVYLAAAARLRAVFDTVTAAATAAPHSAGVSVSFNDATAADGSATGFTLTVAADLACFADLLLLGVKRLAFDRNREATSYNVEA</sequence>
<dbReference type="Proteomes" id="UP000095280">
    <property type="component" value="Unplaced"/>
</dbReference>
<evidence type="ECO:0000313" key="2">
    <source>
        <dbReference type="WBParaSite" id="maker-uti_cns_0000736-snap-gene-0.10-mRNA-1"/>
    </source>
</evidence>
<dbReference type="AlphaFoldDB" id="A0A1I8G306"/>
<proteinExistence type="predicted"/>